<evidence type="ECO:0000313" key="6">
    <source>
        <dbReference type="EMBL" id="UGS26705.1"/>
    </source>
</evidence>
<evidence type="ECO:0000259" key="5">
    <source>
        <dbReference type="Pfam" id="PF21761"/>
    </source>
</evidence>
<dbReference type="SUPFAM" id="SSF51735">
    <property type="entry name" value="NAD(P)-binding Rossmann-fold domains"/>
    <property type="match status" value="1"/>
</dbReference>
<dbReference type="Pfam" id="PF03446">
    <property type="entry name" value="NAD_binding_2"/>
    <property type="match status" value="1"/>
</dbReference>
<dbReference type="InterPro" id="IPR013328">
    <property type="entry name" value="6PGD_dom2"/>
</dbReference>
<dbReference type="InterPro" id="IPR036291">
    <property type="entry name" value="NAD(P)-bd_dom_sf"/>
</dbReference>
<keyword evidence="2" id="KW-0560">Oxidoreductase</keyword>
<keyword evidence="7" id="KW-1185">Reference proteome</keyword>
<feature type="signal peptide" evidence="3">
    <location>
        <begin position="1"/>
        <end position="20"/>
    </location>
</feature>
<evidence type="ECO:0000256" key="2">
    <source>
        <dbReference type="ARBA" id="ARBA00023002"/>
    </source>
</evidence>
<dbReference type="RefSeq" id="WP_231820301.1">
    <property type="nucleotide sequence ID" value="NZ_CP082781.1"/>
</dbReference>
<dbReference type="Gene3D" id="3.40.50.720">
    <property type="entry name" value="NAD(P)-binding Rossmann-like Domain"/>
    <property type="match status" value="1"/>
</dbReference>
<organism evidence="6 7">
    <name type="scientific">Microbacterium resistens</name>
    <dbReference type="NCBI Taxonomy" id="156977"/>
    <lineage>
        <taxon>Bacteria</taxon>
        <taxon>Bacillati</taxon>
        <taxon>Actinomycetota</taxon>
        <taxon>Actinomycetes</taxon>
        <taxon>Micrococcales</taxon>
        <taxon>Microbacteriaceae</taxon>
        <taxon>Microbacterium</taxon>
    </lineage>
</organism>
<dbReference type="InterPro" id="IPR051265">
    <property type="entry name" value="HIBADH-related_NP60_sf"/>
</dbReference>
<name>A0ABY3RUQ4_9MICO</name>
<keyword evidence="3" id="KW-0732">Signal</keyword>
<evidence type="ECO:0000256" key="3">
    <source>
        <dbReference type="SAM" id="SignalP"/>
    </source>
</evidence>
<feature type="chain" id="PRO_5046642839" evidence="3">
    <location>
        <begin position="21"/>
        <end position="294"/>
    </location>
</feature>
<feature type="domain" description="6-phosphogluconate dehydrogenase NADP-binding" evidence="4">
    <location>
        <begin position="7"/>
        <end position="159"/>
    </location>
</feature>
<dbReference type="PANTHER" id="PTHR43580:SF2">
    <property type="entry name" value="CYTOKINE-LIKE NUCLEAR FACTOR N-PAC"/>
    <property type="match status" value="1"/>
</dbReference>
<evidence type="ECO:0000313" key="7">
    <source>
        <dbReference type="Proteomes" id="UP001199642"/>
    </source>
</evidence>
<evidence type="ECO:0000259" key="4">
    <source>
        <dbReference type="Pfam" id="PF03446"/>
    </source>
</evidence>
<dbReference type="InterPro" id="IPR048666">
    <property type="entry name" value="RedAm-like_C"/>
</dbReference>
<proteinExistence type="inferred from homology"/>
<evidence type="ECO:0000256" key="1">
    <source>
        <dbReference type="ARBA" id="ARBA00009080"/>
    </source>
</evidence>
<dbReference type="Proteomes" id="UP001199642">
    <property type="component" value="Chromosome"/>
</dbReference>
<sequence>MTTNNAVTVLGLGAMGSALAGTFIEQGYRTTVWNRTLAKAAPLAANGAIAASTAAEAVAASPLIVMSLLDRTAVTEVQRGIADVIAGKVIVNLTSGSPADARHNAEWAHECGAKYIGGALLGDPSYAGTPSMLISLSGDRKALEAHRSTIDELGRTTFYGDDAGLAAVEFMAQVAIGYEFLIGLLHTFRLVHTEGVDVAEFAGRVAETMTGYAQLVTTFGAAIARGEYAPDLGNLKVQAALMDDLIEHRASAGVDTTRMREVRTLMQRRIADGHGEEGFSSLFELLGSRHRLPR</sequence>
<dbReference type="InterPro" id="IPR006115">
    <property type="entry name" value="6PGDH_NADP-bd"/>
</dbReference>
<protein>
    <submittedName>
        <fullName evidence="6">NAD(P)-binding domain-containing protein</fullName>
    </submittedName>
</protein>
<dbReference type="Gene3D" id="1.10.1040.10">
    <property type="entry name" value="N-(1-d-carboxylethyl)-l-norvaline Dehydrogenase, domain 2"/>
    <property type="match status" value="1"/>
</dbReference>
<dbReference type="PANTHER" id="PTHR43580">
    <property type="entry name" value="OXIDOREDUCTASE GLYR1-RELATED"/>
    <property type="match status" value="1"/>
</dbReference>
<comment type="similarity">
    <text evidence="1">Belongs to the HIBADH-related family.</text>
</comment>
<accession>A0ABY3RUQ4</accession>
<dbReference type="Pfam" id="PF21761">
    <property type="entry name" value="RedAm-like_C"/>
    <property type="match status" value="1"/>
</dbReference>
<gene>
    <name evidence="6" type="ORF">K8F61_00230</name>
</gene>
<feature type="domain" description="NADPH-dependent reductive aminase-like C-terminal" evidence="5">
    <location>
        <begin position="162"/>
        <end position="286"/>
    </location>
</feature>
<reference evidence="6 7" key="1">
    <citation type="submission" date="2023-01" db="EMBL/GenBank/DDBJ databases">
        <title>Characterization of estradiol degrading bacteria Microbacterium sp. MZT7 and reveal degrading genes through genome analysis.</title>
        <authorList>
            <person name="Hao P."/>
            <person name="Gao Y."/>
        </authorList>
    </citation>
    <scope>NUCLEOTIDE SEQUENCE [LARGE SCALE GENOMIC DNA]</scope>
    <source>
        <strain evidence="6 7">MZT7</strain>
    </source>
</reference>
<dbReference type="PIRSF" id="PIRSF000103">
    <property type="entry name" value="HIBADH"/>
    <property type="match status" value="1"/>
</dbReference>
<dbReference type="EMBL" id="CP082781">
    <property type="protein sequence ID" value="UGS26705.1"/>
    <property type="molecule type" value="Genomic_DNA"/>
</dbReference>
<dbReference type="InterPro" id="IPR015815">
    <property type="entry name" value="HIBADH-related"/>
</dbReference>